<evidence type="ECO:0000313" key="1">
    <source>
        <dbReference type="EMBL" id="KKP86219.1"/>
    </source>
</evidence>
<dbReference type="EMBL" id="LBQX01000029">
    <property type="protein sequence ID" value="KKP86219.1"/>
    <property type="molecule type" value="Genomic_DNA"/>
</dbReference>
<proteinExistence type="predicted"/>
<dbReference type="AlphaFoldDB" id="A0A0G0CWF9"/>
<evidence type="ECO:0000313" key="2">
    <source>
        <dbReference type="Proteomes" id="UP000034536"/>
    </source>
</evidence>
<sequence>MKTKLNLPKITLILIKNNQKRFIYPSIRKTQNFLRNKAESYLKNDYLITFKVLYKDGGSNSGTYYRISDLNWAYQAFIREYL</sequence>
<protein>
    <submittedName>
        <fullName evidence="1">Uncharacterized protein</fullName>
    </submittedName>
</protein>
<comment type="caution">
    <text evidence="1">The sequence shown here is derived from an EMBL/GenBank/DDBJ whole genome shotgun (WGS) entry which is preliminary data.</text>
</comment>
<accession>A0A0G0CWF9</accession>
<dbReference type="Proteomes" id="UP000034536">
    <property type="component" value="Unassembled WGS sequence"/>
</dbReference>
<name>A0A0G0CWF9_9BACT</name>
<gene>
    <name evidence="1" type="ORF">UR89_C0029G0004</name>
</gene>
<reference evidence="1 2" key="1">
    <citation type="journal article" date="2015" name="Nature">
        <title>rRNA introns, odd ribosomes, and small enigmatic genomes across a large radiation of phyla.</title>
        <authorList>
            <person name="Brown C.T."/>
            <person name="Hug L.A."/>
            <person name="Thomas B.C."/>
            <person name="Sharon I."/>
            <person name="Castelle C.J."/>
            <person name="Singh A."/>
            <person name="Wilkins M.J."/>
            <person name="Williams K.H."/>
            <person name="Banfield J.F."/>
        </authorList>
    </citation>
    <scope>NUCLEOTIDE SEQUENCE [LARGE SCALE GENOMIC DNA]</scope>
</reference>
<organism evidence="1 2">
    <name type="scientific">Candidatus Roizmanbacteria bacterium GW2011_GWA2_35_8</name>
    <dbReference type="NCBI Taxonomy" id="1618479"/>
    <lineage>
        <taxon>Bacteria</taxon>
        <taxon>Candidatus Roizmaniibacteriota</taxon>
    </lineage>
</organism>